<protein>
    <recommendedName>
        <fullName evidence="4">Phospholipase_D-nuclease N-terminal</fullName>
    </recommendedName>
</protein>
<reference evidence="2 3" key="1">
    <citation type="submission" date="2022-07" db="EMBL/GenBank/DDBJ databases">
        <title>Novel species in genus Arthrobacter.</title>
        <authorList>
            <person name="Liu Y."/>
        </authorList>
    </citation>
    <scope>NUCLEOTIDE SEQUENCE [LARGE SCALE GENOMIC DNA]</scope>
    <source>
        <strain evidence="3">zg-Y859</strain>
    </source>
</reference>
<keyword evidence="1" id="KW-0812">Transmembrane</keyword>
<organism evidence="2 3">
    <name type="scientific">Arthrobacter jinronghuae</name>
    <dbReference type="NCBI Taxonomy" id="2964609"/>
    <lineage>
        <taxon>Bacteria</taxon>
        <taxon>Bacillati</taxon>
        <taxon>Actinomycetota</taxon>
        <taxon>Actinomycetes</taxon>
        <taxon>Micrococcales</taxon>
        <taxon>Micrococcaceae</taxon>
        <taxon>Arthrobacter</taxon>
    </lineage>
</organism>
<evidence type="ECO:0000313" key="3">
    <source>
        <dbReference type="Proteomes" id="UP001206924"/>
    </source>
</evidence>
<keyword evidence="1" id="KW-1133">Transmembrane helix</keyword>
<comment type="caution">
    <text evidence="2">The sequence shown here is derived from an EMBL/GenBank/DDBJ whole genome shotgun (WGS) entry which is preliminary data.</text>
</comment>
<accession>A0ABT1NRX5</accession>
<feature type="transmembrane region" description="Helical" evidence="1">
    <location>
        <begin position="43"/>
        <end position="62"/>
    </location>
</feature>
<sequence length="126" mass="14002">MSFWESMWSIIVAFFFVAYLILLFQILADLFRDRELGGFAKAAWIFFLFVAPFITALVYIVARGGGMAARSEARAREEAEATDSYVRRIAATASPAQQIESARSLLADGSITESEFDRLKSMALSA</sequence>
<evidence type="ECO:0008006" key="4">
    <source>
        <dbReference type="Google" id="ProtNLM"/>
    </source>
</evidence>
<keyword evidence="3" id="KW-1185">Reference proteome</keyword>
<dbReference type="RefSeq" id="WP_255865357.1">
    <property type="nucleotide sequence ID" value="NZ_CP104263.1"/>
</dbReference>
<dbReference type="EMBL" id="JANFLP010000008">
    <property type="protein sequence ID" value="MCQ1949842.1"/>
    <property type="molecule type" value="Genomic_DNA"/>
</dbReference>
<keyword evidence="1" id="KW-0472">Membrane</keyword>
<dbReference type="Proteomes" id="UP001206924">
    <property type="component" value="Unassembled WGS sequence"/>
</dbReference>
<proteinExistence type="predicted"/>
<feature type="transmembrane region" description="Helical" evidence="1">
    <location>
        <begin position="6"/>
        <end position="31"/>
    </location>
</feature>
<evidence type="ECO:0000256" key="1">
    <source>
        <dbReference type="SAM" id="Phobius"/>
    </source>
</evidence>
<gene>
    <name evidence="2" type="ORF">NNX28_07850</name>
</gene>
<evidence type="ECO:0000313" key="2">
    <source>
        <dbReference type="EMBL" id="MCQ1949842.1"/>
    </source>
</evidence>
<name>A0ABT1NRX5_9MICC</name>